<accession>A0A8I2YHL3</accession>
<proteinExistence type="predicted"/>
<evidence type="ECO:0000313" key="1">
    <source>
        <dbReference type="EMBL" id="KAG6372089.1"/>
    </source>
</evidence>
<evidence type="ECO:0000313" key="2">
    <source>
        <dbReference type="Proteomes" id="UP000683000"/>
    </source>
</evidence>
<protein>
    <submittedName>
        <fullName evidence="1">Uncharacterized protein</fullName>
    </submittedName>
</protein>
<keyword evidence="2" id="KW-1185">Reference proteome</keyword>
<reference evidence="1" key="1">
    <citation type="submission" date="2021-03" db="EMBL/GenBank/DDBJ databases">
        <title>Evolutionary innovations through gain and loss of genes in the ectomycorrhizal Boletales.</title>
        <authorList>
            <person name="Wu G."/>
            <person name="Miyauchi S."/>
            <person name="Morin E."/>
            <person name="Yang Z.-L."/>
            <person name="Xu J."/>
            <person name="Martin F.M."/>
        </authorList>
    </citation>
    <scope>NUCLEOTIDE SEQUENCE</scope>
    <source>
        <strain evidence="1">BR01</strain>
    </source>
</reference>
<dbReference type="EMBL" id="JAGFBS010000030">
    <property type="protein sequence ID" value="KAG6372089.1"/>
    <property type="molecule type" value="Genomic_DNA"/>
</dbReference>
<dbReference type="Proteomes" id="UP000683000">
    <property type="component" value="Unassembled WGS sequence"/>
</dbReference>
<organism evidence="1 2">
    <name type="scientific">Boletus reticuloceps</name>
    <dbReference type="NCBI Taxonomy" id="495285"/>
    <lineage>
        <taxon>Eukaryota</taxon>
        <taxon>Fungi</taxon>
        <taxon>Dikarya</taxon>
        <taxon>Basidiomycota</taxon>
        <taxon>Agaricomycotina</taxon>
        <taxon>Agaricomycetes</taxon>
        <taxon>Agaricomycetidae</taxon>
        <taxon>Boletales</taxon>
        <taxon>Boletineae</taxon>
        <taxon>Boletaceae</taxon>
        <taxon>Boletoideae</taxon>
        <taxon>Boletus</taxon>
    </lineage>
</organism>
<dbReference type="OrthoDB" id="5348404at2759"/>
<name>A0A8I2YHL3_9AGAM</name>
<sequence>MRCSGTQRSLRAGSGTFRTYRVILGIASHGFPYTWTCAHNSDLCTGFTFGPFSDHHELKAHMAPKCPSANTQAIDQSSFWDAGNLNWDEHRIGWAIGGGCAALVSLCFVRHCSFSTGGIAYRQYLSHLFQFGNTVGEFLLIVECTVIDKFLASNYNRPNEQRQV</sequence>
<gene>
    <name evidence="1" type="ORF">JVT61DRAFT_8802</name>
</gene>
<comment type="caution">
    <text evidence="1">The sequence shown here is derived from an EMBL/GenBank/DDBJ whole genome shotgun (WGS) entry which is preliminary data.</text>
</comment>
<dbReference type="AlphaFoldDB" id="A0A8I2YHL3"/>